<reference evidence="1 2" key="1">
    <citation type="journal article" date="2022" name="bioRxiv">
        <title>Genomics of Preaxostyla Flagellates Illuminates Evolutionary Transitions and the Path Towards Mitochondrial Loss.</title>
        <authorList>
            <person name="Novak L.V.F."/>
            <person name="Treitli S.C."/>
            <person name="Pyrih J."/>
            <person name="Halakuc P."/>
            <person name="Pipaliya S.V."/>
            <person name="Vacek V."/>
            <person name="Brzon O."/>
            <person name="Soukal P."/>
            <person name="Eme L."/>
            <person name="Dacks J.B."/>
            <person name="Karnkowska A."/>
            <person name="Elias M."/>
            <person name="Hampl V."/>
        </authorList>
    </citation>
    <scope>NUCLEOTIDE SEQUENCE [LARGE SCALE GENOMIC DNA]</scope>
    <source>
        <strain evidence="1">NAU3</strain>
        <tissue evidence="1">Gut</tissue>
    </source>
</reference>
<evidence type="ECO:0000313" key="1">
    <source>
        <dbReference type="EMBL" id="KAK2946734.1"/>
    </source>
</evidence>
<accession>A0ABQ9X5X7</accession>
<dbReference type="Proteomes" id="UP001281761">
    <property type="component" value="Unassembled WGS sequence"/>
</dbReference>
<sequence>MIAFSSCLSFIEDSCTLDPFVFDVTTSLEEWQEEGAEAVQSAKRMLQALISEGFENTLEQMLKFDKDGNFDNHIVEEINYPLSPYSRAFNQATSSHPKSKNKATLHDYVGQPNAFSAWNIVCDGET</sequence>
<evidence type="ECO:0000313" key="2">
    <source>
        <dbReference type="Proteomes" id="UP001281761"/>
    </source>
</evidence>
<protein>
    <submittedName>
        <fullName evidence="1">Uncharacterized protein</fullName>
    </submittedName>
</protein>
<keyword evidence="2" id="KW-1185">Reference proteome</keyword>
<proteinExistence type="predicted"/>
<gene>
    <name evidence="1" type="ORF">BLNAU_18330</name>
</gene>
<name>A0ABQ9X5X7_9EUKA</name>
<organism evidence="1 2">
    <name type="scientific">Blattamonas nauphoetae</name>
    <dbReference type="NCBI Taxonomy" id="2049346"/>
    <lineage>
        <taxon>Eukaryota</taxon>
        <taxon>Metamonada</taxon>
        <taxon>Preaxostyla</taxon>
        <taxon>Oxymonadida</taxon>
        <taxon>Blattamonas</taxon>
    </lineage>
</organism>
<comment type="caution">
    <text evidence="1">The sequence shown here is derived from an EMBL/GenBank/DDBJ whole genome shotgun (WGS) entry which is preliminary data.</text>
</comment>
<dbReference type="EMBL" id="JARBJD010000220">
    <property type="protein sequence ID" value="KAK2946734.1"/>
    <property type="molecule type" value="Genomic_DNA"/>
</dbReference>